<dbReference type="STRING" id="563192.HMPREF0179_05266"/>
<dbReference type="EMBL" id="ADCP02000002">
    <property type="protein sequence ID" value="EPC05744.1"/>
    <property type="molecule type" value="Genomic_DNA"/>
</dbReference>
<name>S2LKI0_BILW3</name>
<dbReference type="Proteomes" id="UP000006034">
    <property type="component" value="Unassembled WGS sequence"/>
</dbReference>
<dbReference type="HOGENOM" id="CLU_1375883_0_0_7"/>
<feature type="signal peptide" evidence="1">
    <location>
        <begin position="1"/>
        <end position="20"/>
    </location>
</feature>
<reference evidence="2 3" key="1">
    <citation type="submission" date="2010-10" db="EMBL/GenBank/DDBJ databases">
        <authorList>
            <consortium name="The Broad Institute Genome Sequencing Platform"/>
            <person name="Ward D."/>
            <person name="Earl A."/>
            <person name="Feldgarden M."/>
            <person name="Young S.K."/>
            <person name="Gargeya S."/>
            <person name="Zeng Q."/>
            <person name="Alvarado L."/>
            <person name="Berlin A."/>
            <person name="Bochicchio J."/>
            <person name="Chapman S.B."/>
            <person name="Chen Z."/>
            <person name="Freedman E."/>
            <person name="Gellesch M."/>
            <person name="Goldberg J."/>
            <person name="Griggs A."/>
            <person name="Gujja S."/>
            <person name="Heilman E."/>
            <person name="Heiman D."/>
            <person name="Howarth C."/>
            <person name="Mehta T."/>
            <person name="Neiman D."/>
            <person name="Pearson M."/>
            <person name="Roberts A."/>
            <person name="Saif S."/>
            <person name="Shea T."/>
            <person name="Shenoy N."/>
            <person name="Sisk P."/>
            <person name="Stolte C."/>
            <person name="Sykes S."/>
            <person name="White J."/>
            <person name="Yandava C."/>
            <person name="Allen-Vercoe E."/>
            <person name="Sibley C."/>
            <person name="Ambrose C.E."/>
            <person name="Strauss J."/>
            <person name="Daigneault M."/>
            <person name="Haas B."/>
            <person name="Nusbaum C."/>
            <person name="Birren B."/>
        </authorList>
    </citation>
    <scope>NUCLEOTIDE SEQUENCE [LARGE SCALE GENOMIC DNA]</scope>
    <source>
        <strain evidence="2 3">3_1_6</strain>
    </source>
</reference>
<reference evidence="2 3" key="2">
    <citation type="submission" date="2013-04" db="EMBL/GenBank/DDBJ databases">
        <title>The Genome Sequence of Bilophila wadsworthia 3_1_6.</title>
        <authorList>
            <consortium name="The Broad Institute Genomics Platform"/>
            <person name="Earl A."/>
            <person name="Ward D."/>
            <person name="Feldgarden M."/>
            <person name="Gevers D."/>
            <person name="Sibley C."/>
            <person name="Strauss J."/>
            <person name="Allen-Vercoe E."/>
            <person name="Walker B."/>
            <person name="Young S."/>
            <person name="Zeng Q."/>
            <person name="Gargeya S."/>
            <person name="Fitzgerald M."/>
            <person name="Haas B."/>
            <person name="Abouelleil A."/>
            <person name="Allen A.W."/>
            <person name="Alvarado L."/>
            <person name="Arachchi H.M."/>
            <person name="Berlin A.M."/>
            <person name="Chapman S.B."/>
            <person name="Gainer-Dewar J."/>
            <person name="Goldberg J."/>
            <person name="Griggs A."/>
            <person name="Gujja S."/>
            <person name="Hansen M."/>
            <person name="Howarth C."/>
            <person name="Imamovic A."/>
            <person name="Ireland A."/>
            <person name="Larimer J."/>
            <person name="McCowan C."/>
            <person name="Murphy C."/>
            <person name="Pearson M."/>
            <person name="Poon T.W."/>
            <person name="Priest M."/>
            <person name="Roberts A."/>
            <person name="Saif S."/>
            <person name="Shea T."/>
            <person name="Sisk P."/>
            <person name="Sykes S."/>
            <person name="Wortman J."/>
            <person name="Nusbaum C."/>
            <person name="Birren B."/>
        </authorList>
    </citation>
    <scope>NUCLEOTIDE SEQUENCE [LARGE SCALE GENOMIC DNA]</scope>
    <source>
        <strain evidence="2 3">3_1_6</strain>
    </source>
</reference>
<dbReference type="RefSeq" id="WP_016360924.1">
    <property type="nucleotide sequence ID" value="NZ_KE150239.1"/>
</dbReference>
<feature type="chain" id="PRO_5004498748" evidence="1">
    <location>
        <begin position="21"/>
        <end position="198"/>
    </location>
</feature>
<evidence type="ECO:0000256" key="1">
    <source>
        <dbReference type="SAM" id="SignalP"/>
    </source>
</evidence>
<proteinExistence type="predicted"/>
<organism evidence="2 3">
    <name type="scientific">Bilophila wadsworthia (strain 3_1_6)</name>
    <dbReference type="NCBI Taxonomy" id="563192"/>
    <lineage>
        <taxon>Bacteria</taxon>
        <taxon>Pseudomonadati</taxon>
        <taxon>Thermodesulfobacteriota</taxon>
        <taxon>Desulfovibrionia</taxon>
        <taxon>Desulfovibrionales</taxon>
        <taxon>Desulfovibrionaceae</taxon>
        <taxon>Bilophila</taxon>
    </lineage>
</organism>
<sequence>MGIFYHQFTAFGAAAQPMHAAAVQLATACAQHFAMIAAWHIGIGNSSCRAAVAVNSPFYPAIIGQPFGAMYGNSQLAIQAIALGHGGAVLGGHAERAALSAGAIPGLPPVPLYTVVPGIGNLQAVLYVDLAPCLNCQFWLNGLGGGVPNPYNGIINGLGATTNLHVWYRWPYTPAGVAAMTAFHGNPLPAQVGIIAGW</sequence>
<gene>
    <name evidence="2" type="ORF">HMPREF0179_05266</name>
</gene>
<protein>
    <submittedName>
        <fullName evidence="2">Uncharacterized protein</fullName>
    </submittedName>
</protein>
<evidence type="ECO:0000313" key="3">
    <source>
        <dbReference type="Proteomes" id="UP000006034"/>
    </source>
</evidence>
<accession>S2LKI0</accession>
<evidence type="ECO:0000313" key="2">
    <source>
        <dbReference type="EMBL" id="EPC05744.1"/>
    </source>
</evidence>
<keyword evidence="3" id="KW-1185">Reference proteome</keyword>
<keyword evidence="1" id="KW-0732">Signal</keyword>
<comment type="caution">
    <text evidence="2">The sequence shown here is derived from an EMBL/GenBank/DDBJ whole genome shotgun (WGS) entry which is preliminary data.</text>
</comment>
<dbReference type="GeneID" id="78087842"/>
<dbReference type="AlphaFoldDB" id="S2LKI0"/>
<dbReference type="OrthoDB" id="9868448at2"/>